<gene>
    <name evidence="4" type="primary">rpsR</name>
    <name evidence="6" type="ORF">A2819_02590</name>
</gene>
<keyword evidence="3 4" id="KW-0687">Ribonucleoprotein</keyword>
<reference evidence="6 7" key="1">
    <citation type="journal article" date="2016" name="Nat. Commun.">
        <title>Thousands of microbial genomes shed light on interconnected biogeochemical processes in an aquifer system.</title>
        <authorList>
            <person name="Anantharaman K."/>
            <person name="Brown C.T."/>
            <person name="Hug L.A."/>
            <person name="Sharon I."/>
            <person name="Castelle C.J."/>
            <person name="Probst A.J."/>
            <person name="Thomas B.C."/>
            <person name="Singh A."/>
            <person name="Wilkins M.J."/>
            <person name="Karaoz U."/>
            <person name="Brodie E.L."/>
            <person name="Williams K.H."/>
            <person name="Hubbard S.S."/>
            <person name="Banfield J.F."/>
        </authorList>
    </citation>
    <scope>NUCLEOTIDE SEQUENCE [LARGE SCALE GENOMIC DNA]</scope>
</reference>
<evidence type="ECO:0000256" key="1">
    <source>
        <dbReference type="ARBA" id="ARBA00005589"/>
    </source>
</evidence>
<evidence type="ECO:0000313" key="6">
    <source>
        <dbReference type="EMBL" id="OGD25615.1"/>
    </source>
</evidence>
<keyword evidence="4" id="KW-0694">RNA-binding</keyword>
<dbReference type="GO" id="GO:0006412">
    <property type="term" value="P:translation"/>
    <property type="evidence" value="ECO:0007669"/>
    <property type="project" value="UniProtKB-UniRule"/>
</dbReference>
<dbReference type="Gene3D" id="4.10.640.10">
    <property type="entry name" value="Ribosomal protein S18"/>
    <property type="match status" value="1"/>
</dbReference>
<dbReference type="Pfam" id="PF01084">
    <property type="entry name" value="Ribosomal_S18"/>
    <property type="match status" value="1"/>
</dbReference>
<comment type="subunit">
    <text evidence="4">Part of the 30S ribosomal subunit. Forms a tight heterodimer with protein bS6.</text>
</comment>
<dbReference type="PANTHER" id="PTHR13479">
    <property type="entry name" value="30S RIBOSOMAL PROTEIN S18"/>
    <property type="match status" value="1"/>
</dbReference>
<keyword evidence="4" id="KW-0699">rRNA-binding</keyword>
<dbReference type="InterPro" id="IPR001648">
    <property type="entry name" value="Ribosomal_bS18"/>
</dbReference>
<dbReference type="PANTHER" id="PTHR13479:SF40">
    <property type="entry name" value="SMALL RIBOSOMAL SUBUNIT PROTEIN BS18M"/>
    <property type="match status" value="1"/>
</dbReference>
<dbReference type="SUPFAM" id="SSF46911">
    <property type="entry name" value="Ribosomal protein S18"/>
    <property type="match status" value="1"/>
</dbReference>
<proteinExistence type="inferred from homology"/>
<accession>A0A1F5B4R7</accession>
<dbReference type="InterPro" id="IPR036870">
    <property type="entry name" value="Ribosomal_bS18_sf"/>
</dbReference>
<dbReference type="AlphaFoldDB" id="A0A1F5B4R7"/>
<organism evidence="6 7">
    <name type="scientific">Candidatus Azambacteria bacterium RIFCSPHIGHO2_01_FULL_40_24</name>
    <dbReference type="NCBI Taxonomy" id="1797301"/>
    <lineage>
        <taxon>Bacteria</taxon>
        <taxon>Candidatus Azamiibacteriota</taxon>
    </lineage>
</organism>
<evidence type="ECO:0000256" key="4">
    <source>
        <dbReference type="HAMAP-Rule" id="MF_00270"/>
    </source>
</evidence>
<keyword evidence="2 4" id="KW-0689">Ribosomal protein</keyword>
<dbReference type="Proteomes" id="UP000176431">
    <property type="component" value="Unassembled WGS sequence"/>
</dbReference>
<sequence length="71" mass="8406">MDIKKDKVCYFCAQNVKEIDYKDSELLRNFISAQAKIMPRKRSYLCSKHQRHLATAIKRARFLALLPFTSR</sequence>
<evidence type="ECO:0000256" key="5">
    <source>
        <dbReference type="RuleBase" id="RU003910"/>
    </source>
</evidence>
<protein>
    <recommendedName>
        <fullName evidence="4">Small ribosomal subunit protein bS18</fullName>
    </recommendedName>
</protein>
<comment type="function">
    <text evidence="4">Binds as a heterodimer with protein bS6 to the central domain of the 16S rRNA, where it helps stabilize the platform of the 30S subunit.</text>
</comment>
<evidence type="ECO:0000313" key="7">
    <source>
        <dbReference type="Proteomes" id="UP000176431"/>
    </source>
</evidence>
<comment type="caution">
    <text evidence="6">The sequence shown here is derived from an EMBL/GenBank/DDBJ whole genome shotgun (WGS) entry which is preliminary data.</text>
</comment>
<evidence type="ECO:0000256" key="3">
    <source>
        <dbReference type="ARBA" id="ARBA00023274"/>
    </source>
</evidence>
<dbReference type="GO" id="GO:0070181">
    <property type="term" value="F:small ribosomal subunit rRNA binding"/>
    <property type="evidence" value="ECO:0007669"/>
    <property type="project" value="TreeGrafter"/>
</dbReference>
<dbReference type="PRINTS" id="PR00974">
    <property type="entry name" value="RIBOSOMALS18"/>
</dbReference>
<dbReference type="GO" id="GO:0022627">
    <property type="term" value="C:cytosolic small ribosomal subunit"/>
    <property type="evidence" value="ECO:0007669"/>
    <property type="project" value="TreeGrafter"/>
</dbReference>
<dbReference type="NCBIfam" id="TIGR00165">
    <property type="entry name" value="S18"/>
    <property type="match status" value="1"/>
</dbReference>
<dbReference type="HAMAP" id="MF_00270">
    <property type="entry name" value="Ribosomal_bS18"/>
    <property type="match status" value="1"/>
</dbReference>
<dbReference type="GO" id="GO:0003735">
    <property type="term" value="F:structural constituent of ribosome"/>
    <property type="evidence" value="ECO:0007669"/>
    <property type="project" value="InterPro"/>
</dbReference>
<evidence type="ECO:0000256" key="2">
    <source>
        <dbReference type="ARBA" id="ARBA00022980"/>
    </source>
</evidence>
<comment type="similarity">
    <text evidence="1 4 5">Belongs to the bacterial ribosomal protein bS18 family.</text>
</comment>
<dbReference type="EMBL" id="MEYK01000007">
    <property type="protein sequence ID" value="OGD25615.1"/>
    <property type="molecule type" value="Genomic_DNA"/>
</dbReference>
<name>A0A1F5B4R7_9BACT</name>